<sequence length="280" mass="31983">MPSLFSLYRKIFFGRKPGWDGQPLPGIQVSCDKVAISAASVSQYANVCGYSFDGEQLPMTYMHVLVFRLQALIFTHPAITFPLLGMIHLRNRITSYRQLKVDEIFRIECALAGSEETETGLTFDLFSKVWVGEELVWESVSTYLYRIEKPGKRSRPPKGDNMAWENPQQWQLSEDLGRRYAKASGDYNLIHLHPVLSKRFGFDRVLVHGMWSKARCIAAMNEEIGDRPVEVDVTFKLPLFMPADVTFCAIDQPESAGKRFELRDGRGRRPHLTGSVRYLN</sequence>
<evidence type="ECO:0000259" key="1">
    <source>
        <dbReference type="Pfam" id="PF01575"/>
    </source>
</evidence>
<evidence type="ECO:0000313" key="3">
    <source>
        <dbReference type="Proteomes" id="UP001595621"/>
    </source>
</evidence>
<gene>
    <name evidence="2" type="ORF">ACFOE0_00825</name>
</gene>
<dbReference type="Gene3D" id="3.10.129.10">
    <property type="entry name" value="Hotdog Thioesterase"/>
    <property type="match status" value="1"/>
</dbReference>
<protein>
    <submittedName>
        <fullName evidence="2">MaoC family dehydratase</fullName>
    </submittedName>
</protein>
<comment type="caution">
    <text evidence="2">The sequence shown here is derived from an EMBL/GenBank/DDBJ whole genome shotgun (WGS) entry which is preliminary data.</text>
</comment>
<dbReference type="InterPro" id="IPR029069">
    <property type="entry name" value="HotDog_dom_sf"/>
</dbReference>
<evidence type="ECO:0000313" key="2">
    <source>
        <dbReference type="EMBL" id="MFC3136735.1"/>
    </source>
</evidence>
<proteinExistence type="predicted"/>
<organism evidence="2 3">
    <name type="scientific">Shewanella submarina</name>
    <dbReference type="NCBI Taxonomy" id="2016376"/>
    <lineage>
        <taxon>Bacteria</taxon>
        <taxon>Pseudomonadati</taxon>
        <taxon>Pseudomonadota</taxon>
        <taxon>Gammaproteobacteria</taxon>
        <taxon>Alteromonadales</taxon>
        <taxon>Shewanellaceae</taxon>
        <taxon>Shewanella</taxon>
    </lineage>
</organism>
<dbReference type="Pfam" id="PF01575">
    <property type="entry name" value="MaoC_dehydratas"/>
    <property type="match status" value="1"/>
</dbReference>
<dbReference type="PANTHER" id="PTHR43841:SF1">
    <property type="entry name" value="3-HYDROXYACYL-THIOESTER DEHYDRATASE X"/>
    <property type="match status" value="1"/>
</dbReference>
<dbReference type="InterPro" id="IPR002539">
    <property type="entry name" value="MaoC-like_dom"/>
</dbReference>
<accession>A0ABV7G9Q4</accession>
<keyword evidence="3" id="KW-1185">Reference proteome</keyword>
<dbReference type="SUPFAM" id="SSF54637">
    <property type="entry name" value="Thioesterase/thiol ester dehydrase-isomerase"/>
    <property type="match status" value="2"/>
</dbReference>
<dbReference type="PANTHER" id="PTHR43841">
    <property type="entry name" value="3-HYDROXYACYL-THIOESTER DEHYDRATASE HTDX-RELATED"/>
    <property type="match status" value="1"/>
</dbReference>
<feature type="domain" description="MaoC-like" evidence="1">
    <location>
        <begin position="168"/>
        <end position="245"/>
    </location>
</feature>
<dbReference type="Proteomes" id="UP001595621">
    <property type="component" value="Unassembled WGS sequence"/>
</dbReference>
<name>A0ABV7G9Q4_9GAMM</name>
<dbReference type="RefSeq" id="WP_248936709.1">
    <property type="nucleotide sequence ID" value="NZ_JAKILF010000005.1"/>
</dbReference>
<reference evidence="3" key="1">
    <citation type="journal article" date="2019" name="Int. J. Syst. Evol. Microbiol.">
        <title>The Global Catalogue of Microorganisms (GCM) 10K type strain sequencing project: providing services to taxonomists for standard genome sequencing and annotation.</title>
        <authorList>
            <consortium name="The Broad Institute Genomics Platform"/>
            <consortium name="The Broad Institute Genome Sequencing Center for Infectious Disease"/>
            <person name="Wu L."/>
            <person name="Ma J."/>
        </authorList>
    </citation>
    <scope>NUCLEOTIDE SEQUENCE [LARGE SCALE GENOMIC DNA]</scope>
    <source>
        <strain evidence="3">KCTC 52277</strain>
    </source>
</reference>
<dbReference type="EMBL" id="JBHRTD010000001">
    <property type="protein sequence ID" value="MFC3136735.1"/>
    <property type="molecule type" value="Genomic_DNA"/>
</dbReference>